<evidence type="ECO:0000313" key="3">
    <source>
        <dbReference type="Proteomes" id="UP000324800"/>
    </source>
</evidence>
<proteinExistence type="predicted"/>
<dbReference type="Proteomes" id="UP000324800">
    <property type="component" value="Unassembled WGS sequence"/>
</dbReference>
<accession>A0A5J4UND5</accession>
<organism evidence="2 3">
    <name type="scientific">Streblomastix strix</name>
    <dbReference type="NCBI Taxonomy" id="222440"/>
    <lineage>
        <taxon>Eukaryota</taxon>
        <taxon>Metamonada</taxon>
        <taxon>Preaxostyla</taxon>
        <taxon>Oxymonadida</taxon>
        <taxon>Streblomastigidae</taxon>
        <taxon>Streblomastix</taxon>
    </lineage>
</organism>
<dbReference type="EMBL" id="SNRW01014607">
    <property type="protein sequence ID" value="KAA6371295.1"/>
    <property type="molecule type" value="Genomic_DNA"/>
</dbReference>
<feature type="domain" description="NrS-1 polymerase-like helicase" evidence="1">
    <location>
        <begin position="2"/>
        <end position="72"/>
    </location>
</feature>
<name>A0A5J4UND5_9EUKA</name>
<dbReference type="InterPro" id="IPR045455">
    <property type="entry name" value="NrS-1_pol-like_helicase"/>
</dbReference>
<reference evidence="2 3" key="1">
    <citation type="submission" date="2019-03" db="EMBL/GenBank/DDBJ databases">
        <title>Single cell metagenomics reveals metabolic interactions within the superorganism composed of flagellate Streblomastix strix and complex community of Bacteroidetes bacteria on its surface.</title>
        <authorList>
            <person name="Treitli S.C."/>
            <person name="Kolisko M."/>
            <person name="Husnik F."/>
            <person name="Keeling P."/>
            <person name="Hampl V."/>
        </authorList>
    </citation>
    <scope>NUCLEOTIDE SEQUENCE [LARGE SCALE GENOMIC DNA]</scope>
    <source>
        <strain evidence="2">ST1C</strain>
    </source>
</reference>
<evidence type="ECO:0000259" key="1">
    <source>
        <dbReference type="Pfam" id="PF19263"/>
    </source>
</evidence>
<gene>
    <name evidence="2" type="ORF">EZS28_033179</name>
</gene>
<comment type="caution">
    <text evidence="2">The sequence shown here is derived from an EMBL/GenBank/DDBJ whole genome shotgun (WGS) entry which is preliminary data.</text>
</comment>
<dbReference type="OrthoDB" id="2142868at2759"/>
<dbReference type="AlphaFoldDB" id="A0A5J4UND5"/>
<protein>
    <recommendedName>
        <fullName evidence="1">NrS-1 polymerase-like helicase domain-containing protein</fullName>
    </recommendedName>
</protein>
<dbReference type="Pfam" id="PF19263">
    <property type="entry name" value="DUF5906"/>
    <property type="match status" value="1"/>
</dbReference>
<sequence>MLENKVFLVLNELKTFSNAVDHEVDKLKSLITDPTLEIRTKFLNSHIAKNLLNFVLVSNHLDPVHLDQSDRRYLVCQCNSKYRKNFEYFNKLFQHINQVGFYENLLTFFMNRDISKFDKRIIPLTEAKMEIIEISLADIDRFRITYFKQLKDGWLCEDAVLCSQQFMKPGIFRLQIQKNYETVIKSNHGKKLRYYVMKQDKLEELQKYFQQQDPDYSQVINVNEDD</sequence>
<evidence type="ECO:0000313" key="2">
    <source>
        <dbReference type="EMBL" id="KAA6371295.1"/>
    </source>
</evidence>